<accession>A0ACC2P7M7</accession>
<dbReference type="EMBL" id="CM056742">
    <property type="protein sequence ID" value="KAJ8677775.1"/>
    <property type="molecule type" value="Genomic_DNA"/>
</dbReference>
<protein>
    <submittedName>
        <fullName evidence="1">Uncharacterized protein</fullName>
    </submittedName>
</protein>
<name>A0ACC2P7M7_9HYME</name>
<evidence type="ECO:0000313" key="2">
    <source>
        <dbReference type="Proteomes" id="UP001239111"/>
    </source>
</evidence>
<comment type="caution">
    <text evidence="1">The sequence shown here is derived from an EMBL/GenBank/DDBJ whole genome shotgun (WGS) entry which is preliminary data.</text>
</comment>
<proteinExistence type="predicted"/>
<evidence type="ECO:0000313" key="1">
    <source>
        <dbReference type="EMBL" id="KAJ8677775.1"/>
    </source>
</evidence>
<gene>
    <name evidence="1" type="ORF">QAD02_013562</name>
</gene>
<reference evidence="1" key="1">
    <citation type="submission" date="2023-04" db="EMBL/GenBank/DDBJ databases">
        <title>A chromosome-level genome assembly of the parasitoid wasp Eretmocerus hayati.</title>
        <authorList>
            <person name="Zhong Y."/>
            <person name="Liu S."/>
            <person name="Liu Y."/>
        </authorList>
    </citation>
    <scope>NUCLEOTIDE SEQUENCE</scope>
    <source>
        <strain evidence="1">ZJU_SS_LIU_2023</strain>
    </source>
</reference>
<dbReference type="Proteomes" id="UP001239111">
    <property type="component" value="Chromosome 2"/>
</dbReference>
<sequence length="593" mass="68857">MLTVNVDNFIDEADDPRDLRKQGQRYAEARLIRRPEELPERGASPAHSSLMSSTRRPSQELEEGEIEEISADVSGDLQLQLFSNLNNTLKEFNENLSKNSSGKFNIKREYKLTKSTQFNIWFDHLTSELKSRDLLDVIDANIEPSKRYTYREMSRRKLWVRDIIINHLDEHYHRKIVEIDDPIKIIRNIRDTRRTERNVTESSVRAYLYRIKIDPREKISNFIDRFDNIVREYHSFEGLEAERKTDPRRNDTREPDTREAESTPYDPTVYASTPYRPRRGNEDRCNRCNLDGHHARQCPLIALGQWFCYVCRRNATHIGAECPLKHRVDNKSVYPKSSNSIPHSRGKPHKSRRAKKSTELEASYPMEIHYEDRDEINLSKGVQEEPTGTNPQNSKKRKLAEKPQTTHNKQPRLNPEKKAKTNRPTWGHLRRTQADESVEEPGLTAPCDSPSCLRPKRSLADAQKEKDDFSYALIAEINNDPSPVIATPVRLKMMRILHPGVYSPAPNIYLDLSRSVRSQTPARWSMPTASTQTEQHAIESQLQSPQDRVERDENVNKAGIVVRSVEYVPTPIKVLRKRAAEDPLNRLFEHMMI</sequence>
<keyword evidence="2" id="KW-1185">Reference proteome</keyword>
<organism evidence="1 2">
    <name type="scientific">Eretmocerus hayati</name>
    <dbReference type="NCBI Taxonomy" id="131215"/>
    <lineage>
        <taxon>Eukaryota</taxon>
        <taxon>Metazoa</taxon>
        <taxon>Ecdysozoa</taxon>
        <taxon>Arthropoda</taxon>
        <taxon>Hexapoda</taxon>
        <taxon>Insecta</taxon>
        <taxon>Pterygota</taxon>
        <taxon>Neoptera</taxon>
        <taxon>Endopterygota</taxon>
        <taxon>Hymenoptera</taxon>
        <taxon>Apocrita</taxon>
        <taxon>Proctotrupomorpha</taxon>
        <taxon>Chalcidoidea</taxon>
        <taxon>Aphelinidae</taxon>
        <taxon>Aphelininae</taxon>
        <taxon>Eretmocerus</taxon>
    </lineage>
</organism>